<sequence length="408" mass="44095">MAREDELIAQYSGITGESAGKARQLLEAFDWNLELAVEDHYARQNDSDNDPDYQDGDEPEPEPEPQQTAQAPGGGYRLGDAPSTSQPVPSTAAPSSSSRPKKSSAPKKKFATLGDVGSAAKDDSDSDDDAQNFYAGGDKSGLAVQNPDQNRGSEDLKKKIIEKARKGGKEIAEEEPQKKSNFIGSARTLGGDDAPSREIPGEARSQPTERVKRILHFWQDGFSVDDGDLFRFDDPANAQILQQIRSGRAPLHIMNVGHGQEVDVQVVPHEENYVKPKSAFKPFAGQGNRLGSPTPGASTSSPMPGSFTQEAPAASESAAAQPPTSQVDDSKPTVTLRISLGTGTRLTSRFNTDQTIGDVYDFVRRAEAGSRDFVLQTTFPIKEFTDHSQVLGDISEFKRGGAIVQKYR</sequence>
<dbReference type="Gene3D" id="3.30.420.210">
    <property type="entry name" value="SEP domain"/>
    <property type="match status" value="1"/>
</dbReference>
<evidence type="ECO:0000259" key="2">
    <source>
        <dbReference type="PROSITE" id="PS50033"/>
    </source>
</evidence>
<dbReference type="InterPro" id="IPR001012">
    <property type="entry name" value="UBX_dom"/>
</dbReference>
<dbReference type="InterPro" id="IPR012989">
    <property type="entry name" value="SEP_domain"/>
</dbReference>
<feature type="compositionally biased region" description="Low complexity" evidence="1">
    <location>
        <begin position="81"/>
        <end position="98"/>
    </location>
</feature>
<dbReference type="PROSITE" id="PS51399">
    <property type="entry name" value="SEP"/>
    <property type="match status" value="1"/>
</dbReference>
<dbReference type="EMBL" id="JAVRRG010000220">
    <property type="protein sequence ID" value="KAK5077483.1"/>
    <property type="molecule type" value="Genomic_DNA"/>
</dbReference>
<dbReference type="SUPFAM" id="SSF102848">
    <property type="entry name" value="NSFL1 (p97 ATPase) cofactor p47, SEP domain"/>
    <property type="match status" value="1"/>
</dbReference>
<evidence type="ECO:0000256" key="1">
    <source>
        <dbReference type="SAM" id="MobiDB-lite"/>
    </source>
</evidence>
<feature type="compositionally biased region" description="Acidic residues" evidence="1">
    <location>
        <begin position="47"/>
        <end position="63"/>
    </location>
</feature>
<dbReference type="Pfam" id="PF14555">
    <property type="entry name" value="UBA_4"/>
    <property type="match status" value="1"/>
</dbReference>
<feature type="compositionally biased region" description="Low complexity" evidence="1">
    <location>
        <begin position="291"/>
        <end position="326"/>
    </location>
</feature>
<feature type="compositionally biased region" description="Basic and acidic residues" evidence="1">
    <location>
        <begin position="151"/>
        <end position="178"/>
    </location>
</feature>
<dbReference type="SMART" id="SM00553">
    <property type="entry name" value="SEP"/>
    <property type="match status" value="1"/>
</dbReference>
<dbReference type="Gene3D" id="3.10.20.90">
    <property type="entry name" value="Phosphatidylinositol 3-kinase Catalytic Subunit, Chain A, domain 1"/>
    <property type="match status" value="1"/>
</dbReference>
<dbReference type="PROSITE" id="PS50033">
    <property type="entry name" value="UBX"/>
    <property type="match status" value="1"/>
</dbReference>
<feature type="domain" description="SEP" evidence="3">
    <location>
        <begin position="210"/>
        <end position="274"/>
    </location>
</feature>
<dbReference type="Pfam" id="PF00789">
    <property type="entry name" value="UBX"/>
    <property type="match status" value="1"/>
</dbReference>
<dbReference type="SUPFAM" id="SSF54236">
    <property type="entry name" value="Ubiquitin-like"/>
    <property type="match status" value="1"/>
</dbReference>
<proteinExistence type="predicted"/>
<dbReference type="SMART" id="SM00166">
    <property type="entry name" value="UBX"/>
    <property type="match status" value="1"/>
</dbReference>
<dbReference type="InterPro" id="IPR036241">
    <property type="entry name" value="NSFL1C_SEP_dom_sf"/>
</dbReference>
<name>A0ABR0JWF5_9EURO</name>
<evidence type="ECO:0000259" key="3">
    <source>
        <dbReference type="PROSITE" id="PS51399"/>
    </source>
</evidence>
<feature type="compositionally biased region" description="Basic and acidic residues" evidence="1">
    <location>
        <begin position="194"/>
        <end position="208"/>
    </location>
</feature>
<dbReference type="Gene3D" id="1.10.8.10">
    <property type="entry name" value="DNA helicase RuvA subunit, C-terminal domain"/>
    <property type="match status" value="1"/>
</dbReference>
<reference evidence="4 5" key="1">
    <citation type="submission" date="2023-08" db="EMBL/GenBank/DDBJ databases">
        <title>Black Yeasts Isolated from many extreme environments.</title>
        <authorList>
            <person name="Coleine C."/>
            <person name="Stajich J.E."/>
            <person name="Selbmann L."/>
        </authorList>
    </citation>
    <scope>NUCLEOTIDE SEQUENCE [LARGE SCALE GENOMIC DNA]</scope>
    <source>
        <strain evidence="4 5">CCFEE 5885</strain>
    </source>
</reference>
<dbReference type="SUPFAM" id="SSF46934">
    <property type="entry name" value="UBA-like"/>
    <property type="match status" value="1"/>
</dbReference>
<feature type="domain" description="UBX" evidence="2">
    <location>
        <begin position="329"/>
        <end position="404"/>
    </location>
</feature>
<evidence type="ECO:0000313" key="4">
    <source>
        <dbReference type="EMBL" id="KAK5077483.1"/>
    </source>
</evidence>
<protein>
    <submittedName>
        <fullName evidence="4">Protein phosphatase regulator</fullName>
    </submittedName>
</protein>
<dbReference type="PANTHER" id="PTHR23333:SF20">
    <property type="entry name" value="NSFL1 COFACTOR P47"/>
    <property type="match status" value="1"/>
</dbReference>
<feature type="region of interest" description="Disordered" evidence="1">
    <location>
        <begin position="40"/>
        <end position="208"/>
    </location>
</feature>
<dbReference type="CDD" id="cd14348">
    <property type="entry name" value="UBA_p47"/>
    <property type="match status" value="1"/>
</dbReference>
<dbReference type="InterPro" id="IPR029071">
    <property type="entry name" value="Ubiquitin-like_domsf"/>
</dbReference>
<dbReference type="Proteomes" id="UP001345013">
    <property type="component" value="Unassembled WGS sequence"/>
</dbReference>
<comment type="caution">
    <text evidence="4">The sequence shown here is derived from an EMBL/GenBank/DDBJ whole genome shotgun (WGS) entry which is preliminary data.</text>
</comment>
<keyword evidence="5" id="KW-1185">Reference proteome</keyword>
<dbReference type="InterPro" id="IPR009060">
    <property type="entry name" value="UBA-like_sf"/>
</dbReference>
<dbReference type="PANTHER" id="PTHR23333">
    <property type="entry name" value="UBX DOMAIN CONTAINING PROTEIN"/>
    <property type="match status" value="1"/>
</dbReference>
<accession>A0ABR0JWF5</accession>
<feature type="region of interest" description="Disordered" evidence="1">
    <location>
        <begin position="279"/>
        <end position="333"/>
    </location>
</feature>
<organism evidence="4 5">
    <name type="scientific">Lithohypha guttulata</name>
    <dbReference type="NCBI Taxonomy" id="1690604"/>
    <lineage>
        <taxon>Eukaryota</taxon>
        <taxon>Fungi</taxon>
        <taxon>Dikarya</taxon>
        <taxon>Ascomycota</taxon>
        <taxon>Pezizomycotina</taxon>
        <taxon>Eurotiomycetes</taxon>
        <taxon>Chaetothyriomycetidae</taxon>
        <taxon>Chaetothyriales</taxon>
        <taxon>Trichomeriaceae</taxon>
        <taxon>Lithohypha</taxon>
    </lineage>
</organism>
<gene>
    <name evidence="4" type="primary">SHP1</name>
    <name evidence="4" type="ORF">LTR24_009610</name>
</gene>
<feature type="compositionally biased region" description="Basic residues" evidence="1">
    <location>
        <begin position="99"/>
        <end position="110"/>
    </location>
</feature>
<dbReference type="Pfam" id="PF08059">
    <property type="entry name" value="SEP"/>
    <property type="match status" value="1"/>
</dbReference>
<evidence type="ECO:0000313" key="5">
    <source>
        <dbReference type="Proteomes" id="UP001345013"/>
    </source>
</evidence>